<dbReference type="InterPro" id="IPR034768">
    <property type="entry name" value="4FE4S_WBL"/>
</dbReference>
<keyword evidence="3" id="KW-1185">Reference proteome</keyword>
<evidence type="ECO:0000259" key="1">
    <source>
        <dbReference type="PROSITE" id="PS51674"/>
    </source>
</evidence>
<dbReference type="Proteomes" id="UP000757540">
    <property type="component" value="Unassembled WGS sequence"/>
</dbReference>
<dbReference type="PROSITE" id="PS51674">
    <property type="entry name" value="4FE4S_WBL"/>
    <property type="match status" value="1"/>
</dbReference>
<evidence type="ECO:0000313" key="2">
    <source>
        <dbReference type="EMBL" id="NOV98748.1"/>
    </source>
</evidence>
<dbReference type="Pfam" id="PF02467">
    <property type="entry name" value="Whib"/>
    <property type="match status" value="1"/>
</dbReference>
<proteinExistence type="predicted"/>
<dbReference type="RefSeq" id="WP_171784937.1">
    <property type="nucleotide sequence ID" value="NZ_BAAAML010000021.1"/>
</dbReference>
<accession>A0ABX2A9L3</accession>
<comment type="caution">
    <text evidence="2">The sequence shown here is derived from an EMBL/GenBank/DDBJ whole genome shotgun (WGS) entry which is preliminary data.</text>
</comment>
<gene>
    <name evidence="2" type="ORF">HDG69_003343</name>
</gene>
<name>A0ABX2A9L3_9MICO</name>
<feature type="domain" description="4Fe-4S Wbl-type" evidence="1">
    <location>
        <begin position="24"/>
        <end position="85"/>
    </location>
</feature>
<organism evidence="2 3">
    <name type="scientific">Isoptericola halotolerans</name>
    <dbReference type="NCBI Taxonomy" id="300560"/>
    <lineage>
        <taxon>Bacteria</taxon>
        <taxon>Bacillati</taxon>
        <taxon>Actinomycetota</taxon>
        <taxon>Actinomycetes</taxon>
        <taxon>Micrococcales</taxon>
        <taxon>Promicromonosporaceae</taxon>
        <taxon>Isoptericola</taxon>
    </lineage>
</organism>
<protein>
    <recommendedName>
        <fullName evidence="1">4Fe-4S Wbl-type domain-containing protein</fullName>
    </recommendedName>
</protein>
<dbReference type="EMBL" id="JABEZU010000004">
    <property type="protein sequence ID" value="NOV98748.1"/>
    <property type="molecule type" value="Genomic_DNA"/>
</dbReference>
<sequence length="166" mass="18543">MALWAELVLGPPAPIQRGLHRYAACGGDPRFGDGDEAADLEAQREICSECPVAASCLREALETEESRYVIAAEMRAGLTARQRDRLRRARRRSHSRALAPPKLPELSAASRSSFLEAVTQAIDDGKTYSDAVHTLGYSGREGQLYRRLWRANRLDLHRLLRSNRDS</sequence>
<evidence type="ECO:0000313" key="3">
    <source>
        <dbReference type="Proteomes" id="UP000757540"/>
    </source>
</evidence>
<reference evidence="2 3" key="1">
    <citation type="submission" date="2020-05" db="EMBL/GenBank/DDBJ databases">
        <title>Genomic Encyclopedia of Type Strains, Phase III (KMG-III): the genomes of soil and plant-associated and newly described type strains.</title>
        <authorList>
            <person name="Whitman W."/>
        </authorList>
    </citation>
    <scope>NUCLEOTIDE SEQUENCE [LARGE SCALE GENOMIC DNA]</scope>
    <source>
        <strain evidence="2 3">KCTC 19046</strain>
    </source>
</reference>